<keyword evidence="6 10" id="KW-1133">Transmembrane helix</keyword>
<dbReference type="EMBL" id="WNWW01000023">
    <property type="protein sequence ID" value="KAF3430712.1"/>
    <property type="molecule type" value="Genomic_DNA"/>
</dbReference>
<comment type="subcellular location">
    <subcellularLocation>
        <location evidence="1">Cell membrane</location>
        <topology evidence="1">Multi-pass membrane protein</topology>
    </subcellularLocation>
</comment>
<dbReference type="GO" id="GO:0005886">
    <property type="term" value="C:plasma membrane"/>
    <property type="evidence" value="ECO:0007669"/>
    <property type="project" value="UniProtKB-SubCell"/>
</dbReference>
<evidence type="ECO:0000256" key="10">
    <source>
        <dbReference type="SAM" id="Phobius"/>
    </source>
</evidence>
<dbReference type="PANTHER" id="PTHR21137:SF35">
    <property type="entry name" value="ODORANT RECEPTOR 19A-RELATED"/>
    <property type="match status" value="1"/>
</dbReference>
<name>A0A833SDA1_9HYME</name>
<gene>
    <name evidence="11" type="ORF">E2986_08053</name>
</gene>
<reference evidence="11" key="1">
    <citation type="submission" date="2019-11" db="EMBL/GenBank/DDBJ databases">
        <title>The nuclear and mitochondrial genomes of Frieseomelitta varia - a highly eusocial stingless bee (Meliponini) with a permanently sterile worker caste.</title>
        <authorList>
            <person name="Freitas F.C.P."/>
            <person name="Lourenco A.P."/>
            <person name="Nunes F.M.F."/>
            <person name="Paschoal A.R."/>
            <person name="Abreu F.C.P."/>
            <person name="Barbin F.O."/>
            <person name="Bataglia L."/>
            <person name="Cardoso-Junior C.A.M."/>
            <person name="Cervoni M.S."/>
            <person name="Silva S.R."/>
            <person name="Dalarmi F."/>
            <person name="Del Lama M.A."/>
            <person name="Depintor T.S."/>
            <person name="Ferreira K.M."/>
            <person name="Goria P.S."/>
            <person name="Jaskot M.C."/>
            <person name="Lago D.C."/>
            <person name="Luna-Lucena D."/>
            <person name="Moda L.M."/>
            <person name="Nascimento L."/>
            <person name="Pedrino M."/>
            <person name="Rabico F.O."/>
            <person name="Sanches F.C."/>
            <person name="Santos D.E."/>
            <person name="Santos C.G."/>
            <person name="Vieira J."/>
            <person name="Lopes T.F."/>
            <person name="Barchuk A.R."/>
            <person name="Hartfelder K."/>
            <person name="Simoes Z.L.P."/>
            <person name="Bitondi M.M.G."/>
            <person name="Pinheiro D.G."/>
        </authorList>
    </citation>
    <scope>NUCLEOTIDE SEQUENCE</scope>
    <source>
        <strain evidence="11">USP_RPSP 00005682</strain>
        <tissue evidence="11">Whole individual</tissue>
    </source>
</reference>
<evidence type="ECO:0000256" key="9">
    <source>
        <dbReference type="ARBA" id="ARBA00023224"/>
    </source>
</evidence>
<evidence type="ECO:0000256" key="8">
    <source>
        <dbReference type="ARBA" id="ARBA00023170"/>
    </source>
</evidence>
<keyword evidence="3" id="KW-0716">Sensory transduction</keyword>
<keyword evidence="9" id="KW-0807">Transducer</keyword>
<dbReference type="Pfam" id="PF02949">
    <property type="entry name" value="7tm_6"/>
    <property type="match status" value="1"/>
</dbReference>
<keyword evidence="4 10" id="KW-0812">Transmembrane</keyword>
<organism evidence="11 12">
    <name type="scientific">Frieseomelitta varia</name>
    <dbReference type="NCBI Taxonomy" id="561572"/>
    <lineage>
        <taxon>Eukaryota</taxon>
        <taxon>Metazoa</taxon>
        <taxon>Ecdysozoa</taxon>
        <taxon>Arthropoda</taxon>
        <taxon>Hexapoda</taxon>
        <taxon>Insecta</taxon>
        <taxon>Pterygota</taxon>
        <taxon>Neoptera</taxon>
        <taxon>Endopterygota</taxon>
        <taxon>Hymenoptera</taxon>
        <taxon>Apocrita</taxon>
        <taxon>Aculeata</taxon>
        <taxon>Apoidea</taxon>
        <taxon>Anthophila</taxon>
        <taxon>Apidae</taxon>
        <taxon>Frieseomelitta</taxon>
    </lineage>
</organism>
<dbReference type="PANTHER" id="PTHR21137">
    <property type="entry name" value="ODORANT RECEPTOR"/>
    <property type="match status" value="1"/>
</dbReference>
<keyword evidence="12" id="KW-1185">Reference proteome</keyword>
<evidence type="ECO:0000256" key="6">
    <source>
        <dbReference type="ARBA" id="ARBA00022989"/>
    </source>
</evidence>
<keyword evidence="7 10" id="KW-0472">Membrane</keyword>
<dbReference type="GO" id="GO:0005549">
    <property type="term" value="F:odorant binding"/>
    <property type="evidence" value="ECO:0007669"/>
    <property type="project" value="InterPro"/>
</dbReference>
<keyword evidence="5" id="KW-0552">Olfaction</keyword>
<accession>A0A833SDA1</accession>
<dbReference type="InterPro" id="IPR004117">
    <property type="entry name" value="7tm6_olfct_rcpt"/>
</dbReference>
<evidence type="ECO:0000256" key="7">
    <source>
        <dbReference type="ARBA" id="ARBA00023136"/>
    </source>
</evidence>
<evidence type="ECO:0000256" key="5">
    <source>
        <dbReference type="ARBA" id="ARBA00022725"/>
    </source>
</evidence>
<proteinExistence type="predicted"/>
<evidence type="ECO:0000313" key="11">
    <source>
        <dbReference type="EMBL" id="KAF3430712.1"/>
    </source>
</evidence>
<keyword evidence="8" id="KW-0675">Receptor</keyword>
<dbReference type="GO" id="GO:0007165">
    <property type="term" value="P:signal transduction"/>
    <property type="evidence" value="ECO:0007669"/>
    <property type="project" value="UniProtKB-KW"/>
</dbReference>
<comment type="caution">
    <text evidence="11">The sequence shown here is derived from an EMBL/GenBank/DDBJ whole genome shotgun (WGS) entry which is preliminary data.</text>
</comment>
<feature type="transmembrane region" description="Helical" evidence="10">
    <location>
        <begin position="6"/>
        <end position="26"/>
    </location>
</feature>
<sequence>MNIKELINILLFYIAITLEAFVFSYAGEYLNNKSLSISTSAYGSSWYLLDPRDRRVMILLMIRSQRQLTITAGKFMDLSMETFAKVSLIFVTNKCAFKDKS</sequence>
<evidence type="ECO:0000256" key="1">
    <source>
        <dbReference type="ARBA" id="ARBA00004651"/>
    </source>
</evidence>
<evidence type="ECO:0000256" key="3">
    <source>
        <dbReference type="ARBA" id="ARBA00022606"/>
    </source>
</evidence>
<dbReference type="AlphaFoldDB" id="A0A833SDA1"/>
<evidence type="ECO:0000256" key="4">
    <source>
        <dbReference type="ARBA" id="ARBA00022692"/>
    </source>
</evidence>
<evidence type="ECO:0000256" key="2">
    <source>
        <dbReference type="ARBA" id="ARBA00022475"/>
    </source>
</evidence>
<dbReference type="GO" id="GO:0004984">
    <property type="term" value="F:olfactory receptor activity"/>
    <property type="evidence" value="ECO:0007669"/>
    <property type="project" value="InterPro"/>
</dbReference>
<evidence type="ECO:0000313" key="12">
    <source>
        <dbReference type="Proteomes" id="UP000655588"/>
    </source>
</evidence>
<keyword evidence="2" id="KW-1003">Cell membrane</keyword>
<protein>
    <submittedName>
        <fullName evidence="11">Uncharacterized protein</fullName>
    </submittedName>
</protein>
<dbReference type="Proteomes" id="UP000655588">
    <property type="component" value="Unassembled WGS sequence"/>
</dbReference>